<dbReference type="PANTHER" id="PTHR43272">
    <property type="entry name" value="LONG-CHAIN-FATTY-ACID--COA LIGASE"/>
    <property type="match status" value="1"/>
</dbReference>
<dbReference type="OrthoDB" id="3633556at2759"/>
<dbReference type="InterPro" id="IPR042099">
    <property type="entry name" value="ANL_N_sf"/>
</dbReference>
<accession>A0A2R5GXV7</accession>
<dbReference type="InterPro" id="IPR000873">
    <property type="entry name" value="AMP-dep_synth/lig_dom"/>
</dbReference>
<dbReference type="AlphaFoldDB" id="A0A2R5GXV7"/>
<keyword evidence="1 5" id="KW-0436">Ligase</keyword>
<dbReference type="GO" id="GO:0005783">
    <property type="term" value="C:endoplasmic reticulum"/>
    <property type="evidence" value="ECO:0007669"/>
    <property type="project" value="TreeGrafter"/>
</dbReference>
<comment type="caution">
    <text evidence="5">The sequence shown here is derived from an EMBL/GenBank/DDBJ whole genome shotgun (WGS) entry which is preliminary data.</text>
</comment>
<dbReference type="Pfam" id="PF00501">
    <property type="entry name" value="AMP-binding"/>
    <property type="match status" value="1"/>
</dbReference>
<dbReference type="InParanoid" id="A0A2R5GXV7"/>
<feature type="domain" description="AMP-dependent synthetase/ligase" evidence="4">
    <location>
        <begin position="90"/>
        <end position="315"/>
    </location>
</feature>
<keyword evidence="2" id="KW-0276">Fatty acid metabolism</keyword>
<name>A0A2R5GXV7_9STRA</name>
<feature type="non-terminal residue" evidence="5">
    <location>
        <position position="317"/>
    </location>
</feature>
<evidence type="ECO:0000313" key="6">
    <source>
        <dbReference type="Proteomes" id="UP000241890"/>
    </source>
</evidence>
<keyword evidence="3" id="KW-0443">Lipid metabolism</keyword>
<proteinExistence type="predicted"/>
<keyword evidence="6" id="KW-1185">Reference proteome</keyword>
<dbReference type="Gene3D" id="3.40.50.12780">
    <property type="entry name" value="N-terminal domain of ligase-like"/>
    <property type="match status" value="1"/>
</dbReference>
<dbReference type="PROSITE" id="PS00455">
    <property type="entry name" value="AMP_BINDING"/>
    <property type="match status" value="1"/>
</dbReference>
<dbReference type="InterPro" id="IPR020845">
    <property type="entry name" value="AMP-binding_CS"/>
</dbReference>
<reference evidence="5 6" key="1">
    <citation type="submission" date="2017-12" db="EMBL/GenBank/DDBJ databases">
        <title>Sequencing, de novo assembly and annotation of complete genome of a new Thraustochytrid species, strain FCC1311.</title>
        <authorList>
            <person name="Sedici K."/>
            <person name="Godart F."/>
            <person name="Aiese Cigliano R."/>
            <person name="Sanseverino W."/>
            <person name="Barakat M."/>
            <person name="Ortet P."/>
            <person name="Marechal E."/>
            <person name="Cagnac O."/>
            <person name="Amato A."/>
        </authorList>
    </citation>
    <scope>NUCLEOTIDE SEQUENCE [LARGE SCALE GENOMIC DNA]</scope>
</reference>
<protein>
    <submittedName>
        <fullName evidence="5">Long-chain-fatty-acid--CoA ligase ACSBG2</fullName>
    </submittedName>
</protein>
<dbReference type="PANTHER" id="PTHR43272:SF32">
    <property type="entry name" value="AMP-DEPENDENT SYNTHETASE_LIGASE DOMAIN-CONTAINING PROTEIN"/>
    <property type="match status" value="1"/>
</dbReference>
<evidence type="ECO:0000259" key="4">
    <source>
        <dbReference type="Pfam" id="PF00501"/>
    </source>
</evidence>
<dbReference type="GO" id="GO:0016020">
    <property type="term" value="C:membrane"/>
    <property type="evidence" value="ECO:0007669"/>
    <property type="project" value="TreeGrafter"/>
</dbReference>
<gene>
    <name evidence="5" type="ORF">FCC1311_113822</name>
</gene>
<sequence length="317" mass="34380">MGSAESKPATAGPCWDAEYIPDYSDDAPKWHMFKDDVAKIRFAEKGIAARAAKGGAPEGTIVDAIKLAAINWPDKPALRAERPSPPLAKDMTAAPSDPVENWKTWTWKEYYEESRAAAKAFLKLGAVRYDGIMILGFNSPEWFMSEIGAMMMGGKAAGIYPTDTSAQVAYKSELADGAVAVVETAAHFDKFATQIDDLPYIKAIVTWSCNKSDLKRSDGSVVKVMDWASLVELGRTEGSDEDLDELIEATEPGNLACLVFTSGTTGMPKAVMVSHDNLIYESFSILAHGAPMISAEPEQERIISYLPLSHVAGMMVD</sequence>
<dbReference type="SUPFAM" id="SSF56801">
    <property type="entry name" value="Acetyl-CoA synthetase-like"/>
    <property type="match status" value="1"/>
</dbReference>
<dbReference type="EMBL" id="BEYU01000362">
    <property type="protein sequence ID" value="GBG35159.1"/>
    <property type="molecule type" value="Genomic_DNA"/>
</dbReference>
<dbReference type="Proteomes" id="UP000241890">
    <property type="component" value="Unassembled WGS sequence"/>
</dbReference>
<dbReference type="GO" id="GO:0004467">
    <property type="term" value="F:long-chain fatty acid-CoA ligase activity"/>
    <property type="evidence" value="ECO:0007669"/>
    <property type="project" value="TreeGrafter"/>
</dbReference>
<evidence type="ECO:0000256" key="2">
    <source>
        <dbReference type="ARBA" id="ARBA00022832"/>
    </source>
</evidence>
<organism evidence="5 6">
    <name type="scientific">Hondaea fermentalgiana</name>
    <dbReference type="NCBI Taxonomy" id="2315210"/>
    <lineage>
        <taxon>Eukaryota</taxon>
        <taxon>Sar</taxon>
        <taxon>Stramenopiles</taxon>
        <taxon>Bigyra</taxon>
        <taxon>Labyrinthulomycetes</taxon>
        <taxon>Thraustochytrida</taxon>
        <taxon>Thraustochytriidae</taxon>
        <taxon>Hondaea</taxon>
    </lineage>
</organism>
<evidence type="ECO:0000256" key="1">
    <source>
        <dbReference type="ARBA" id="ARBA00022598"/>
    </source>
</evidence>
<evidence type="ECO:0000256" key="3">
    <source>
        <dbReference type="ARBA" id="ARBA00023098"/>
    </source>
</evidence>
<evidence type="ECO:0000313" key="5">
    <source>
        <dbReference type="EMBL" id="GBG35159.1"/>
    </source>
</evidence>